<proteinExistence type="predicted"/>
<keyword evidence="3" id="KW-1185">Reference proteome</keyword>
<name>A0ABD0NVJ8_CIRMR</name>
<feature type="compositionally biased region" description="Polar residues" evidence="1">
    <location>
        <begin position="52"/>
        <end position="62"/>
    </location>
</feature>
<feature type="non-terminal residue" evidence="2">
    <location>
        <position position="1"/>
    </location>
</feature>
<sequence>AQTATPGSNITKSSSVGGDMCSLGRNDEDEDDKKRRSSFGAKMAAMVGLGKKSQSTSQLDPE</sequence>
<accession>A0ABD0NVJ8</accession>
<comment type="caution">
    <text evidence="2">The sequence shown here is derived from an EMBL/GenBank/DDBJ whole genome shotgun (WGS) entry which is preliminary data.</text>
</comment>
<feature type="region of interest" description="Disordered" evidence="1">
    <location>
        <begin position="1"/>
        <end position="62"/>
    </location>
</feature>
<evidence type="ECO:0000313" key="3">
    <source>
        <dbReference type="Proteomes" id="UP001529510"/>
    </source>
</evidence>
<organism evidence="2 3">
    <name type="scientific">Cirrhinus mrigala</name>
    <name type="common">Mrigala</name>
    <dbReference type="NCBI Taxonomy" id="683832"/>
    <lineage>
        <taxon>Eukaryota</taxon>
        <taxon>Metazoa</taxon>
        <taxon>Chordata</taxon>
        <taxon>Craniata</taxon>
        <taxon>Vertebrata</taxon>
        <taxon>Euteleostomi</taxon>
        <taxon>Actinopterygii</taxon>
        <taxon>Neopterygii</taxon>
        <taxon>Teleostei</taxon>
        <taxon>Ostariophysi</taxon>
        <taxon>Cypriniformes</taxon>
        <taxon>Cyprinidae</taxon>
        <taxon>Labeoninae</taxon>
        <taxon>Labeonini</taxon>
        <taxon>Cirrhinus</taxon>
    </lineage>
</organism>
<reference evidence="2 3" key="1">
    <citation type="submission" date="2024-05" db="EMBL/GenBank/DDBJ databases">
        <title>Genome sequencing and assembly of Indian major carp, Cirrhinus mrigala (Hamilton, 1822).</title>
        <authorList>
            <person name="Mohindra V."/>
            <person name="Chowdhury L.M."/>
            <person name="Lal K."/>
            <person name="Jena J.K."/>
        </authorList>
    </citation>
    <scope>NUCLEOTIDE SEQUENCE [LARGE SCALE GENOMIC DNA]</scope>
    <source>
        <strain evidence="2">CM1030</strain>
        <tissue evidence="2">Blood</tissue>
    </source>
</reference>
<feature type="non-terminal residue" evidence="2">
    <location>
        <position position="62"/>
    </location>
</feature>
<dbReference type="AlphaFoldDB" id="A0ABD0NVJ8"/>
<feature type="compositionally biased region" description="Polar residues" evidence="1">
    <location>
        <begin position="1"/>
        <end position="16"/>
    </location>
</feature>
<evidence type="ECO:0000256" key="1">
    <source>
        <dbReference type="SAM" id="MobiDB-lite"/>
    </source>
</evidence>
<dbReference type="EMBL" id="JAMKFB020000019">
    <property type="protein sequence ID" value="KAL0165757.1"/>
    <property type="molecule type" value="Genomic_DNA"/>
</dbReference>
<evidence type="ECO:0008006" key="4">
    <source>
        <dbReference type="Google" id="ProtNLM"/>
    </source>
</evidence>
<gene>
    <name evidence="2" type="ORF">M9458_037601</name>
</gene>
<evidence type="ECO:0000313" key="2">
    <source>
        <dbReference type="EMBL" id="KAL0165757.1"/>
    </source>
</evidence>
<protein>
    <recommendedName>
        <fullName evidence="4">PEST proteolytic signal-containing nuclear protein</fullName>
    </recommendedName>
</protein>
<dbReference type="Proteomes" id="UP001529510">
    <property type="component" value="Unassembled WGS sequence"/>
</dbReference>